<comment type="caution">
    <text evidence="2">The sequence shown here is derived from an EMBL/GenBank/DDBJ whole genome shotgun (WGS) entry which is preliminary data.</text>
</comment>
<evidence type="ECO:0000313" key="2">
    <source>
        <dbReference type="EMBL" id="OTY52340.1"/>
    </source>
</evidence>
<proteinExistence type="predicted"/>
<reference evidence="2 3" key="1">
    <citation type="submission" date="2016-10" db="EMBL/GenBank/DDBJ databases">
        <title>Comparative genomics of Bacillus thuringiensis reveals a path to pathogens against multiple invertebrate hosts.</title>
        <authorList>
            <person name="Zheng J."/>
            <person name="Gao Q."/>
            <person name="Liu H."/>
            <person name="Peng D."/>
            <person name="Ruan L."/>
            <person name="Sun M."/>
        </authorList>
    </citation>
    <scope>NUCLEOTIDE SEQUENCE [LARGE SCALE GENOMIC DNA]</scope>
    <source>
        <strain evidence="2">BGSC 4CA1</strain>
    </source>
</reference>
<feature type="compositionally biased region" description="Basic residues" evidence="1">
    <location>
        <begin position="10"/>
        <end position="27"/>
    </location>
</feature>
<name>A0A9X6F3K7_BACTU</name>
<protein>
    <recommendedName>
        <fullName evidence="4">Phage protein</fullName>
    </recommendedName>
</protein>
<gene>
    <name evidence="2" type="ORF">BK746_29500</name>
</gene>
<dbReference type="Proteomes" id="UP000195129">
    <property type="component" value="Unassembled WGS sequence"/>
</dbReference>
<evidence type="ECO:0008006" key="4">
    <source>
        <dbReference type="Google" id="ProtNLM"/>
    </source>
</evidence>
<feature type="region of interest" description="Disordered" evidence="1">
    <location>
        <begin position="1"/>
        <end position="36"/>
    </location>
</feature>
<organism evidence="2 3">
    <name type="scientific">Bacillus thuringiensis serovar yosoo</name>
    <dbReference type="NCBI Taxonomy" id="180848"/>
    <lineage>
        <taxon>Bacteria</taxon>
        <taxon>Bacillati</taxon>
        <taxon>Bacillota</taxon>
        <taxon>Bacilli</taxon>
        <taxon>Bacillales</taxon>
        <taxon>Bacillaceae</taxon>
        <taxon>Bacillus</taxon>
        <taxon>Bacillus cereus group</taxon>
    </lineage>
</organism>
<dbReference type="EMBL" id="NFDN01000076">
    <property type="protein sequence ID" value="OTY52340.1"/>
    <property type="molecule type" value="Genomic_DNA"/>
</dbReference>
<accession>A0A9X6F3K7</accession>
<evidence type="ECO:0000313" key="3">
    <source>
        <dbReference type="Proteomes" id="UP000195129"/>
    </source>
</evidence>
<evidence type="ECO:0000256" key="1">
    <source>
        <dbReference type="SAM" id="MobiDB-lite"/>
    </source>
</evidence>
<sequence>MKALKNQSRGWKKQSKQGKEKNKKKSKEKLSTREIEDLMGIHRPCYKRRRGAIRQK</sequence>
<dbReference type="RefSeq" id="WP_081306072.1">
    <property type="nucleotide sequence ID" value="NZ_NFDN01000076.1"/>
</dbReference>
<dbReference type="AlphaFoldDB" id="A0A9X6F3K7"/>